<keyword evidence="1" id="KW-0285">Flavoprotein</keyword>
<dbReference type="InterPro" id="IPR013785">
    <property type="entry name" value="Aldolase_TIM"/>
</dbReference>
<organism evidence="4 5">
    <name type="scientific">Kibdelosporangium persicum</name>
    <dbReference type="NCBI Taxonomy" id="2698649"/>
    <lineage>
        <taxon>Bacteria</taxon>
        <taxon>Bacillati</taxon>
        <taxon>Actinomycetota</taxon>
        <taxon>Actinomycetes</taxon>
        <taxon>Pseudonocardiales</taxon>
        <taxon>Pseudonocardiaceae</taxon>
        <taxon>Kibdelosporangium</taxon>
    </lineage>
</organism>
<feature type="domain" description="NADH:flavin oxidoreductase/NADH oxidase N-terminal" evidence="3">
    <location>
        <begin position="6"/>
        <end position="241"/>
    </location>
</feature>
<accession>A0ABX2FHB3</accession>
<sequence>MVPDVLAPATLGPVSLRNRVIKAATFEGRTPDGLVSDALVDFHVSFARGGVGMTTVAYLAVSAEGRTHGAQIHVRETALPGLTRLADAVHAEGCAINGQLGHAGPVANGRSNGVHAITASRMPNPLSMQMMHAATEADLARITRSYAWAARLLVRAGFDCLEIHMAHSYLISAFLAPRLNRRRDRWGGCLENRARLARQVAQAVRDEVGDEVAVIAKFSLSDGFTGGLGTAEAIEVAAWLESDGTLDALELSGGSSLMNPMYLFRGDAPRRQFTAAMPLPVRIGLRTIGRRFLRQYPYQEAFFLDKARRFRSRLTMPLVLLGGISRLDTMRRAMAEGFEYVAVGRALLRDPNLVNHLATGTGFTACIHCNRCVPTIYDAAGTRCTVPDQRVE</sequence>
<evidence type="ECO:0000313" key="5">
    <source>
        <dbReference type="Proteomes" id="UP000763557"/>
    </source>
</evidence>
<dbReference type="RefSeq" id="WP_173141931.1">
    <property type="nucleotide sequence ID" value="NZ_CBCSGW010000062.1"/>
</dbReference>
<dbReference type="EMBL" id="JAAATY010000044">
    <property type="protein sequence ID" value="NRN70789.1"/>
    <property type="molecule type" value="Genomic_DNA"/>
</dbReference>
<comment type="caution">
    <text evidence="4">The sequence shown here is derived from an EMBL/GenBank/DDBJ whole genome shotgun (WGS) entry which is preliminary data.</text>
</comment>
<evidence type="ECO:0000256" key="2">
    <source>
        <dbReference type="ARBA" id="ARBA00023002"/>
    </source>
</evidence>
<name>A0ABX2FHB3_9PSEU</name>
<keyword evidence="5" id="KW-1185">Reference proteome</keyword>
<evidence type="ECO:0000313" key="4">
    <source>
        <dbReference type="EMBL" id="NRN70789.1"/>
    </source>
</evidence>
<dbReference type="Gene3D" id="3.20.20.70">
    <property type="entry name" value="Aldolase class I"/>
    <property type="match status" value="1"/>
</dbReference>
<protein>
    <submittedName>
        <fullName evidence="4">NADPH dehydrogenase</fullName>
    </submittedName>
</protein>
<proteinExistence type="predicted"/>
<dbReference type="Proteomes" id="UP000763557">
    <property type="component" value="Unassembled WGS sequence"/>
</dbReference>
<dbReference type="Pfam" id="PF00724">
    <property type="entry name" value="Oxidored_FMN"/>
    <property type="match status" value="1"/>
</dbReference>
<dbReference type="InterPro" id="IPR001155">
    <property type="entry name" value="OxRdtase_FMN_N"/>
</dbReference>
<keyword evidence="2" id="KW-0560">Oxidoreductase</keyword>
<dbReference type="CDD" id="cd02803">
    <property type="entry name" value="OYE_like_FMN_family"/>
    <property type="match status" value="1"/>
</dbReference>
<evidence type="ECO:0000256" key="1">
    <source>
        <dbReference type="ARBA" id="ARBA00022630"/>
    </source>
</evidence>
<reference evidence="4 5" key="1">
    <citation type="submission" date="2020-01" db="EMBL/GenBank/DDBJ databases">
        <title>Kibdelosporangium persica a novel Actinomycetes from a hot desert in Iran.</title>
        <authorList>
            <person name="Safaei N."/>
            <person name="Zaburannyi N."/>
            <person name="Mueller R."/>
            <person name="Wink J."/>
        </authorList>
    </citation>
    <scope>NUCLEOTIDE SEQUENCE [LARGE SCALE GENOMIC DNA]</scope>
    <source>
        <strain evidence="4 5">4NS15</strain>
    </source>
</reference>
<evidence type="ECO:0000259" key="3">
    <source>
        <dbReference type="Pfam" id="PF00724"/>
    </source>
</evidence>
<gene>
    <name evidence="4" type="ORF">GC106_80620</name>
</gene>
<dbReference type="SUPFAM" id="SSF51395">
    <property type="entry name" value="FMN-linked oxidoreductases"/>
    <property type="match status" value="1"/>
</dbReference>
<dbReference type="PANTHER" id="PTHR43656">
    <property type="entry name" value="BINDING OXIDOREDUCTASE, PUTATIVE (AFU_ORTHOLOGUE AFUA_2G08260)-RELATED"/>
    <property type="match status" value="1"/>
</dbReference>
<dbReference type="InterPro" id="IPR051799">
    <property type="entry name" value="NADH_flavin_oxidoreductase"/>
</dbReference>
<dbReference type="PANTHER" id="PTHR43656:SF2">
    <property type="entry name" value="BINDING OXIDOREDUCTASE, PUTATIVE (AFU_ORTHOLOGUE AFUA_2G08260)-RELATED"/>
    <property type="match status" value="1"/>
</dbReference>